<keyword evidence="9" id="KW-1185">Reference proteome</keyword>
<evidence type="ECO:0000256" key="2">
    <source>
        <dbReference type="ARBA" id="ARBA00022692"/>
    </source>
</evidence>
<name>A0A4Z0YP82_9PEZI</name>
<feature type="transmembrane region" description="Helical" evidence="6">
    <location>
        <begin position="73"/>
        <end position="94"/>
    </location>
</feature>
<keyword evidence="3 6" id="KW-1133">Transmembrane helix</keyword>
<feature type="non-terminal residue" evidence="8">
    <location>
        <position position="264"/>
    </location>
</feature>
<evidence type="ECO:0000256" key="4">
    <source>
        <dbReference type="ARBA" id="ARBA00023136"/>
    </source>
</evidence>
<dbReference type="GO" id="GO:0016020">
    <property type="term" value="C:membrane"/>
    <property type="evidence" value="ECO:0007669"/>
    <property type="project" value="UniProtKB-SubCell"/>
</dbReference>
<dbReference type="PANTHER" id="PTHR33048:SF47">
    <property type="entry name" value="INTEGRAL MEMBRANE PROTEIN-RELATED"/>
    <property type="match status" value="1"/>
</dbReference>
<feature type="transmembrane region" description="Helical" evidence="6">
    <location>
        <begin position="161"/>
        <end position="183"/>
    </location>
</feature>
<evidence type="ECO:0000256" key="1">
    <source>
        <dbReference type="ARBA" id="ARBA00004141"/>
    </source>
</evidence>
<dbReference type="InterPro" id="IPR049326">
    <property type="entry name" value="Rhodopsin_dom_fungi"/>
</dbReference>
<feature type="domain" description="Rhodopsin" evidence="7">
    <location>
        <begin position="33"/>
        <end position="226"/>
    </location>
</feature>
<sequence length="264" mass="30171">MSGDTGELFKRYDNSHETPNAFNYRSTVEATILPFFKFYVALLSYTISTTLTKLCLLTQYLRLFSNDLRARRVCWFFIVVSALWGLSFSIIAIVPCFPLSGFWNWEEKSRCYGFGSKNSNEIGGTYAAHVSTNVVLDLVILFIPIPLYFKTFKQKKQRVGFSIMFLLGVGINIVSIWRLFIIIKSRAGTYPVVDPTFYAPQSIVFAALEVDLASIVASIPVFWPMLLSHSWGNIFVTQEVHVTRHHRRLSGEDQFELPQFSSSR</sequence>
<dbReference type="OrthoDB" id="61113at2759"/>
<feature type="transmembrane region" description="Helical" evidence="6">
    <location>
        <begin position="38"/>
        <end position="61"/>
    </location>
</feature>
<evidence type="ECO:0000256" key="6">
    <source>
        <dbReference type="SAM" id="Phobius"/>
    </source>
</evidence>
<dbReference type="InterPro" id="IPR052337">
    <property type="entry name" value="SAT4-like"/>
</dbReference>
<evidence type="ECO:0000259" key="7">
    <source>
        <dbReference type="Pfam" id="PF20684"/>
    </source>
</evidence>
<reference evidence="8 9" key="1">
    <citation type="submission" date="2019-03" db="EMBL/GenBank/DDBJ databases">
        <title>Draft genome sequence of Xylaria hypoxylon DSM 108379, a ubiquitous saprotrophic-parasitic fungi on hardwood.</title>
        <authorList>
            <person name="Buettner E."/>
            <person name="Leonhardt S."/>
            <person name="Gebauer A.M."/>
            <person name="Liers C."/>
            <person name="Hofrichter M."/>
            <person name="Kellner H."/>
        </authorList>
    </citation>
    <scope>NUCLEOTIDE SEQUENCE [LARGE SCALE GENOMIC DNA]</scope>
    <source>
        <strain evidence="8 9">DSM 108379</strain>
    </source>
</reference>
<dbReference type="Proteomes" id="UP000297716">
    <property type="component" value="Unassembled WGS sequence"/>
</dbReference>
<accession>A0A4Z0YP82</accession>
<feature type="transmembrane region" description="Helical" evidence="6">
    <location>
        <begin position="126"/>
        <end position="149"/>
    </location>
</feature>
<proteinExistence type="inferred from homology"/>
<evidence type="ECO:0000256" key="3">
    <source>
        <dbReference type="ARBA" id="ARBA00022989"/>
    </source>
</evidence>
<comment type="subcellular location">
    <subcellularLocation>
        <location evidence="1">Membrane</location>
        <topology evidence="1">Multi-pass membrane protein</topology>
    </subcellularLocation>
</comment>
<dbReference type="PANTHER" id="PTHR33048">
    <property type="entry name" value="PTH11-LIKE INTEGRAL MEMBRANE PROTEIN (AFU_ORTHOLOGUE AFUA_5G11245)"/>
    <property type="match status" value="1"/>
</dbReference>
<dbReference type="AlphaFoldDB" id="A0A4Z0YP82"/>
<dbReference type="EMBL" id="SKBN01000391">
    <property type="protein sequence ID" value="TGJ78442.1"/>
    <property type="molecule type" value="Genomic_DNA"/>
</dbReference>
<comment type="similarity">
    <text evidence="5">Belongs to the SAT4 family.</text>
</comment>
<dbReference type="Pfam" id="PF20684">
    <property type="entry name" value="Fung_rhodopsin"/>
    <property type="match status" value="1"/>
</dbReference>
<organism evidence="8 9">
    <name type="scientific">Xylaria hypoxylon</name>
    <dbReference type="NCBI Taxonomy" id="37992"/>
    <lineage>
        <taxon>Eukaryota</taxon>
        <taxon>Fungi</taxon>
        <taxon>Dikarya</taxon>
        <taxon>Ascomycota</taxon>
        <taxon>Pezizomycotina</taxon>
        <taxon>Sordariomycetes</taxon>
        <taxon>Xylariomycetidae</taxon>
        <taxon>Xylariales</taxon>
        <taxon>Xylariaceae</taxon>
        <taxon>Xylaria</taxon>
    </lineage>
</organism>
<gene>
    <name evidence="8" type="ORF">E0Z10_g10320</name>
</gene>
<keyword evidence="2 6" id="KW-0812">Transmembrane</keyword>
<protein>
    <recommendedName>
        <fullName evidence="7">Rhodopsin domain-containing protein</fullName>
    </recommendedName>
</protein>
<feature type="transmembrane region" description="Helical" evidence="6">
    <location>
        <begin position="203"/>
        <end position="223"/>
    </location>
</feature>
<keyword evidence="4 6" id="KW-0472">Membrane</keyword>
<evidence type="ECO:0000313" key="9">
    <source>
        <dbReference type="Proteomes" id="UP000297716"/>
    </source>
</evidence>
<evidence type="ECO:0000256" key="5">
    <source>
        <dbReference type="ARBA" id="ARBA00038359"/>
    </source>
</evidence>
<evidence type="ECO:0000313" key="8">
    <source>
        <dbReference type="EMBL" id="TGJ78442.1"/>
    </source>
</evidence>
<comment type="caution">
    <text evidence="8">The sequence shown here is derived from an EMBL/GenBank/DDBJ whole genome shotgun (WGS) entry which is preliminary data.</text>
</comment>